<feature type="chain" id="PRO_5040835257" description="C1q domain-containing protein" evidence="1">
    <location>
        <begin position="23"/>
        <end position="327"/>
    </location>
</feature>
<accession>A0A9X3C843</accession>
<dbReference type="Proteomes" id="UP001151079">
    <property type="component" value="Unassembled WGS sequence"/>
</dbReference>
<evidence type="ECO:0000313" key="3">
    <source>
        <dbReference type="Proteomes" id="UP001151079"/>
    </source>
</evidence>
<keyword evidence="1" id="KW-0732">Signal</keyword>
<name>A0A9X3C843_9FLAO</name>
<gene>
    <name evidence="2" type="ORF">OIU83_21295</name>
</gene>
<protein>
    <recommendedName>
        <fullName evidence="4">C1q domain-containing protein</fullName>
    </recommendedName>
</protein>
<dbReference type="EMBL" id="JAOZEW010000029">
    <property type="protein sequence ID" value="MCV9930208.1"/>
    <property type="molecule type" value="Genomic_DNA"/>
</dbReference>
<sequence>MKRKIILLITLFVMSFSMTAQVKVGSNPTTINTNSLLELESTSKGLLLPRVALTSTTSFAPLTAHIAGMTVYNTAAAGTGTTAVVAGYYYNDGTQWVQILNQANALTLQPWFNSATNSAATSNTQNIYQSGNVGILTGTTAPTAALDVNGTTRLRSLPTGLASDNLVTADANGNLRTLAAAKPSVMVVGLPAAATISSLGAGSSSQFTTATSIVNTISGSSYSAGVITLPAGTYSFVFVISSSFSGAAGIQVMSYFFDFPGSSGTTRIHGNSPTYNAVNGVSINFTSVLTATTTFNYQVGWGQGGNVTTGTPIIFGTGTQIFIQKLL</sequence>
<reference evidence="2" key="1">
    <citation type="submission" date="2022-10" db="EMBL/GenBank/DDBJ databases">
        <title>Two novel species of Flavobacterium.</title>
        <authorList>
            <person name="Liu Q."/>
            <person name="Xin Y.-H."/>
        </authorList>
    </citation>
    <scope>NUCLEOTIDE SEQUENCE</scope>
    <source>
        <strain evidence="2">LS1R49</strain>
    </source>
</reference>
<comment type="caution">
    <text evidence="2">The sequence shown here is derived from an EMBL/GenBank/DDBJ whole genome shotgun (WGS) entry which is preliminary data.</text>
</comment>
<proteinExistence type="predicted"/>
<organism evidence="2 3">
    <name type="scientific">Flavobacterium shii</name>
    <dbReference type="NCBI Taxonomy" id="2987687"/>
    <lineage>
        <taxon>Bacteria</taxon>
        <taxon>Pseudomonadati</taxon>
        <taxon>Bacteroidota</taxon>
        <taxon>Flavobacteriia</taxon>
        <taxon>Flavobacteriales</taxon>
        <taxon>Flavobacteriaceae</taxon>
        <taxon>Flavobacterium</taxon>
    </lineage>
</organism>
<dbReference type="RefSeq" id="WP_264208287.1">
    <property type="nucleotide sequence ID" value="NZ_JAOZEW010000029.1"/>
</dbReference>
<keyword evidence="3" id="KW-1185">Reference proteome</keyword>
<evidence type="ECO:0000256" key="1">
    <source>
        <dbReference type="SAM" id="SignalP"/>
    </source>
</evidence>
<evidence type="ECO:0000313" key="2">
    <source>
        <dbReference type="EMBL" id="MCV9930208.1"/>
    </source>
</evidence>
<evidence type="ECO:0008006" key="4">
    <source>
        <dbReference type="Google" id="ProtNLM"/>
    </source>
</evidence>
<dbReference type="AlphaFoldDB" id="A0A9X3C843"/>
<feature type="signal peptide" evidence="1">
    <location>
        <begin position="1"/>
        <end position="22"/>
    </location>
</feature>